<keyword evidence="2" id="KW-1185">Reference proteome</keyword>
<dbReference type="EMBL" id="JXTB01000028">
    <property type="protein sequence ID" value="PON74567.1"/>
    <property type="molecule type" value="Genomic_DNA"/>
</dbReference>
<dbReference type="AlphaFoldDB" id="A0A2P5DMR3"/>
<reference evidence="2" key="1">
    <citation type="submission" date="2016-06" db="EMBL/GenBank/DDBJ databases">
        <title>Parallel loss of symbiosis genes in relatives of nitrogen-fixing non-legume Parasponia.</title>
        <authorList>
            <person name="Van Velzen R."/>
            <person name="Holmer R."/>
            <person name="Bu F."/>
            <person name="Rutten L."/>
            <person name="Van Zeijl A."/>
            <person name="Liu W."/>
            <person name="Santuari L."/>
            <person name="Cao Q."/>
            <person name="Sharma T."/>
            <person name="Shen D."/>
            <person name="Roswanjaya Y."/>
            <person name="Wardhani T."/>
            <person name="Kalhor M.S."/>
            <person name="Jansen J."/>
            <person name="Van den Hoogen J."/>
            <person name="Gungor B."/>
            <person name="Hartog M."/>
            <person name="Hontelez J."/>
            <person name="Verver J."/>
            <person name="Yang W.-C."/>
            <person name="Schijlen E."/>
            <person name="Repin R."/>
            <person name="Schilthuizen M."/>
            <person name="Schranz E."/>
            <person name="Heidstra R."/>
            <person name="Miyata K."/>
            <person name="Fedorova E."/>
            <person name="Kohlen W."/>
            <person name="Bisseling T."/>
            <person name="Smit S."/>
            <person name="Geurts R."/>
        </authorList>
    </citation>
    <scope>NUCLEOTIDE SEQUENCE [LARGE SCALE GENOMIC DNA]</scope>
    <source>
        <strain evidence="2">cv. WU1-14</strain>
    </source>
</reference>
<gene>
    <name evidence="1" type="ORF">PanWU01x14_049740</name>
</gene>
<accession>A0A2P5DMR3</accession>
<name>A0A2P5DMR3_PARAD</name>
<evidence type="ECO:0000313" key="1">
    <source>
        <dbReference type="EMBL" id="PON74567.1"/>
    </source>
</evidence>
<sequence>MVVLNGEWWQNDEIGYEDLQLRTQNSNNKRHYTSMRRAARLRPIMGELLQLEFWLGSKPMADDWRRN</sequence>
<dbReference type="Proteomes" id="UP000237105">
    <property type="component" value="Unassembled WGS sequence"/>
</dbReference>
<comment type="caution">
    <text evidence="1">The sequence shown here is derived from an EMBL/GenBank/DDBJ whole genome shotgun (WGS) entry which is preliminary data.</text>
</comment>
<proteinExistence type="predicted"/>
<organism evidence="1 2">
    <name type="scientific">Parasponia andersonii</name>
    <name type="common">Sponia andersonii</name>
    <dbReference type="NCBI Taxonomy" id="3476"/>
    <lineage>
        <taxon>Eukaryota</taxon>
        <taxon>Viridiplantae</taxon>
        <taxon>Streptophyta</taxon>
        <taxon>Embryophyta</taxon>
        <taxon>Tracheophyta</taxon>
        <taxon>Spermatophyta</taxon>
        <taxon>Magnoliopsida</taxon>
        <taxon>eudicotyledons</taxon>
        <taxon>Gunneridae</taxon>
        <taxon>Pentapetalae</taxon>
        <taxon>rosids</taxon>
        <taxon>fabids</taxon>
        <taxon>Rosales</taxon>
        <taxon>Cannabaceae</taxon>
        <taxon>Parasponia</taxon>
    </lineage>
</organism>
<evidence type="ECO:0000313" key="2">
    <source>
        <dbReference type="Proteomes" id="UP000237105"/>
    </source>
</evidence>
<protein>
    <submittedName>
        <fullName evidence="1">Uncharacterized protein</fullName>
    </submittedName>
</protein>